<comment type="caution">
    <text evidence="7">The sequence shown here is derived from an EMBL/GenBank/DDBJ whole genome shotgun (WGS) entry which is preliminary data.</text>
</comment>
<feature type="domain" description="NAC" evidence="6">
    <location>
        <begin position="1"/>
        <end position="144"/>
    </location>
</feature>
<organism evidence="7 8">
    <name type="scientific">Zingiber officinale</name>
    <name type="common">Ginger</name>
    <name type="synonym">Amomum zingiber</name>
    <dbReference type="NCBI Taxonomy" id="94328"/>
    <lineage>
        <taxon>Eukaryota</taxon>
        <taxon>Viridiplantae</taxon>
        <taxon>Streptophyta</taxon>
        <taxon>Embryophyta</taxon>
        <taxon>Tracheophyta</taxon>
        <taxon>Spermatophyta</taxon>
        <taxon>Magnoliopsida</taxon>
        <taxon>Liliopsida</taxon>
        <taxon>Zingiberales</taxon>
        <taxon>Zingiberaceae</taxon>
        <taxon>Zingiber</taxon>
    </lineage>
</organism>
<accession>A0A8J5LU72</accession>
<dbReference type="SUPFAM" id="SSF101941">
    <property type="entry name" value="NAC domain"/>
    <property type="match status" value="1"/>
</dbReference>
<dbReference type="InterPro" id="IPR003441">
    <property type="entry name" value="NAC-dom"/>
</dbReference>
<feature type="compositionally biased region" description="Polar residues" evidence="5">
    <location>
        <begin position="159"/>
        <end position="195"/>
    </location>
</feature>
<evidence type="ECO:0000313" key="8">
    <source>
        <dbReference type="Proteomes" id="UP000734854"/>
    </source>
</evidence>
<dbReference type="Gene3D" id="2.170.150.80">
    <property type="entry name" value="NAC domain"/>
    <property type="match status" value="1"/>
</dbReference>
<keyword evidence="3" id="KW-0804">Transcription</keyword>
<evidence type="ECO:0000256" key="2">
    <source>
        <dbReference type="ARBA" id="ARBA00023125"/>
    </source>
</evidence>
<dbReference type="Pfam" id="PF02365">
    <property type="entry name" value="NAM"/>
    <property type="match status" value="1"/>
</dbReference>
<proteinExistence type="predicted"/>
<gene>
    <name evidence="7" type="ORF">ZIOFF_004389</name>
</gene>
<dbReference type="PROSITE" id="PS51005">
    <property type="entry name" value="NAC"/>
    <property type="match status" value="1"/>
</dbReference>
<evidence type="ECO:0000313" key="7">
    <source>
        <dbReference type="EMBL" id="KAG6539234.1"/>
    </source>
</evidence>
<feature type="region of interest" description="Disordered" evidence="5">
    <location>
        <begin position="147"/>
        <end position="195"/>
    </location>
</feature>
<keyword evidence="8" id="KW-1185">Reference proteome</keyword>
<dbReference type="PANTHER" id="PTHR31744:SF194">
    <property type="entry name" value="OS01G0888300 PROTEIN"/>
    <property type="match status" value="1"/>
</dbReference>
<dbReference type="GO" id="GO:0003677">
    <property type="term" value="F:DNA binding"/>
    <property type="evidence" value="ECO:0007669"/>
    <property type="project" value="UniProtKB-KW"/>
</dbReference>
<dbReference type="GO" id="GO:0006355">
    <property type="term" value="P:regulation of DNA-templated transcription"/>
    <property type="evidence" value="ECO:0007669"/>
    <property type="project" value="InterPro"/>
</dbReference>
<evidence type="ECO:0000256" key="1">
    <source>
        <dbReference type="ARBA" id="ARBA00023015"/>
    </source>
</evidence>
<evidence type="ECO:0000259" key="6">
    <source>
        <dbReference type="PROSITE" id="PS51005"/>
    </source>
</evidence>
<keyword evidence="1" id="KW-0805">Transcription regulation</keyword>
<dbReference type="EMBL" id="JACMSC010000001">
    <property type="protein sequence ID" value="KAG6539234.1"/>
    <property type="molecule type" value="Genomic_DNA"/>
</dbReference>
<feature type="compositionally biased region" description="Polar residues" evidence="5">
    <location>
        <begin position="1"/>
        <end position="19"/>
    </location>
</feature>
<dbReference type="PANTHER" id="PTHR31744">
    <property type="entry name" value="PROTEIN CUP-SHAPED COTYLEDON 2-RELATED"/>
    <property type="match status" value="1"/>
</dbReference>
<sequence length="340" mass="38342">MKGVNDSWQQPQQLPMSSTGEEEDHSMVMPGFRFHPTEEELIDFYLRRKKEWFFYVPRDRKYRNGDRPNRVTTSGYWKATGADRAVKNESGRQIGLKKTLVFYSGKAPKGIRSSWIMNEYRLPPGDANNHFPKVEICLCRVYKRPGAEDHPRAPGTALKLSSSRKIAADNSQPNNSQFSENSSPNPNDSQFRYQNSSKNPIEENTLIKQQSTGGCYSTTTLLSSSSNYMLAKKPRTIALQESSANSVASNTSNEEDNSTSTFAQKMGELNSLAGFNQMMNHMNTNPNHQFLHHFASQTTQLLPSNALPLPLPLPLPGNVSDKLWDWNQIMASNGLYTDHV</sequence>
<dbReference type="Proteomes" id="UP000734854">
    <property type="component" value="Unassembled WGS sequence"/>
</dbReference>
<evidence type="ECO:0000256" key="5">
    <source>
        <dbReference type="SAM" id="MobiDB-lite"/>
    </source>
</evidence>
<keyword evidence="2" id="KW-0238">DNA-binding</keyword>
<feature type="region of interest" description="Disordered" evidence="5">
    <location>
        <begin position="1"/>
        <end position="25"/>
    </location>
</feature>
<reference evidence="7 8" key="1">
    <citation type="submission" date="2020-08" db="EMBL/GenBank/DDBJ databases">
        <title>Plant Genome Project.</title>
        <authorList>
            <person name="Zhang R.-G."/>
        </authorList>
    </citation>
    <scope>NUCLEOTIDE SEQUENCE [LARGE SCALE GENOMIC DNA]</scope>
    <source>
        <tissue evidence="7">Rhizome</tissue>
    </source>
</reference>
<protein>
    <recommendedName>
        <fullName evidence="6">NAC domain-containing protein</fullName>
    </recommendedName>
</protein>
<evidence type="ECO:0000256" key="4">
    <source>
        <dbReference type="ARBA" id="ARBA00023242"/>
    </source>
</evidence>
<dbReference type="InterPro" id="IPR036093">
    <property type="entry name" value="NAC_dom_sf"/>
</dbReference>
<keyword evidence="4" id="KW-0539">Nucleus</keyword>
<name>A0A8J5LU72_ZINOF</name>
<evidence type="ECO:0000256" key="3">
    <source>
        <dbReference type="ARBA" id="ARBA00023163"/>
    </source>
</evidence>
<dbReference type="AlphaFoldDB" id="A0A8J5LU72"/>